<evidence type="ECO:0000313" key="3">
    <source>
        <dbReference type="Proteomes" id="UP000006365"/>
    </source>
</evidence>
<gene>
    <name evidence="1" type="ordered locus">Despr_0183</name>
    <name evidence="2" type="ordered locus">Despr_2422</name>
</gene>
<sequence length="81" mass="8933">MNKRVYLWHFRALEYCNRGMRRWFASRGIAWQDVLNDGVDAELLLASGDAMAIAAVEFAASTGWTREPIAGDAAAKRGGCV</sequence>
<protein>
    <submittedName>
        <fullName evidence="1">Uncharacterized protein</fullName>
    </submittedName>
</protein>
<organism evidence="1 3">
    <name type="scientific">Desulfobulbus propionicus (strain ATCC 33891 / DSM 2032 / VKM B-1956 / 1pr3)</name>
    <dbReference type="NCBI Taxonomy" id="577650"/>
    <lineage>
        <taxon>Bacteria</taxon>
        <taxon>Pseudomonadati</taxon>
        <taxon>Thermodesulfobacteriota</taxon>
        <taxon>Desulfobulbia</taxon>
        <taxon>Desulfobulbales</taxon>
        <taxon>Desulfobulbaceae</taxon>
        <taxon>Desulfobulbus</taxon>
    </lineage>
</organism>
<dbReference type="AlphaFoldDB" id="A0A7U4DMU3"/>
<name>A0A7U4DMU3_DESPD</name>
<proteinExistence type="predicted"/>
<dbReference type="EMBL" id="CP002364">
    <property type="protein sequence ID" value="ADW16372.1"/>
    <property type="molecule type" value="Genomic_DNA"/>
</dbReference>
<dbReference type="KEGG" id="dpr:Despr_0183"/>
<dbReference type="RefSeq" id="WP_015722920.1">
    <property type="nucleotide sequence ID" value="NC_014972.1"/>
</dbReference>
<evidence type="ECO:0000313" key="1">
    <source>
        <dbReference type="EMBL" id="ADW16372.1"/>
    </source>
</evidence>
<keyword evidence="3" id="KW-1185">Reference proteome</keyword>
<dbReference type="Proteomes" id="UP000006365">
    <property type="component" value="Chromosome"/>
</dbReference>
<evidence type="ECO:0000313" key="2">
    <source>
        <dbReference type="EMBL" id="ADW18563.1"/>
    </source>
</evidence>
<accession>A0A7U4DMU3</accession>
<dbReference type="KEGG" id="dpr:Despr_2422"/>
<dbReference type="EMBL" id="CP002364">
    <property type="protein sequence ID" value="ADW18563.1"/>
    <property type="molecule type" value="Genomic_DNA"/>
</dbReference>
<reference evidence="1 3" key="1">
    <citation type="journal article" date="2011" name="Stand. Genomic Sci.">
        <title>Complete genome sequence of Desulfobulbus propionicus type strain (1pr3).</title>
        <authorList>
            <person name="Pagani I."/>
            <person name="Lapidus A."/>
            <person name="Nolan M."/>
            <person name="Lucas S."/>
            <person name="Hammon N."/>
            <person name="Deshpande S."/>
            <person name="Cheng J.F."/>
            <person name="Chertkov O."/>
            <person name="Davenport K."/>
            <person name="Tapia R."/>
            <person name="Han C."/>
            <person name="Goodwin L."/>
            <person name="Pitluck S."/>
            <person name="Liolios K."/>
            <person name="Mavromatis K."/>
            <person name="Ivanova N."/>
            <person name="Mikhailova N."/>
            <person name="Pati A."/>
            <person name="Chen A."/>
            <person name="Palaniappan K."/>
            <person name="Land M."/>
            <person name="Hauser L."/>
            <person name="Chang Y.J."/>
            <person name="Jeffries C.D."/>
            <person name="Detter J.C."/>
            <person name="Brambilla E."/>
            <person name="Kannan K.P."/>
            <person name="Djao O.D."/>
            <person name="Rohde M."/>
            <person name="Pukall R."/>
            <person name="Spring S."/>
            <person name="Goker M."/>
            <person name="Sikorski J."/>
            <person name="Woyke T."/>
            <person name="Bristow J."/>
            <person name="Eisen J.A."/>
            <person name="Markowitz V."/>
            <person name="Hugenholtz P."/>
            <person name="Kyrpides N.C."/>
            <person name="Klenk H.P."/>
        </authorList>
    </citation>
    <scope>NUCLEOTIDE SEQUENCE [LARGE SCALE GENOMIC DNA]</scope>
    <source>
        <strain evidence="3">ATCC 33891 / DSM 2032 / 1pr3</strain>
        <strain evidence="1">DSM 2032</strain>
    </source>
</reference>